<dbReference type="EMBL" id="QSOB01000008">
    <property type="protein sequence ID" value="RGI68440.1"/>
    <property type="molecule type" value="Genomic_DNA"/>
</dbReference>
<organism evidence="1 4">
    <name type="scientific">Agathobacter rectalis</name>
    <dbReference type="NCBI Taxonomy" id="39491"/>
    <lineage>
        <taxon>Bacteria</taxon>
        <taxon>Bacillati</taxon>
        <taxon>Bacillota</taxon>
        <taxon>Clostridia</taxon>
        <taxon>Lachnospirales</taxon>
        <taxon>Lachnospiraceae</taxon>
        <taxon>Agathobacter</taxon>
    </lineage>
</organism>
<evidence type="ECO:0000313" key="5">
    <source>
        <dbReference type="Proteomes" id="UP000283683"/>
    </source>
</evidence>
<evidence type="ECO:0000313" key="6">
    <source>
        <dbReference type="Proteomes" id="UP000286181"/>
    </source>
</evidence>
<sequence length="86" mass="9675">MLGTDGRLYDSDFDFDGDGKLNAYEYSVMDDVVFGHEDTETSEVDELEDELSLAGLDATELEYMDADERREALEDAGLDPDAYDFD</sequence>
<dbReference type="RefSeq" id="WP_117482333.1">
    <property type="nucleotide sequence ID" value="NZ_QROF01000008.1"/>
</dbReference>
<protein>
    <submittedName>
        <fullName evidence="1">Uroporphyrin-III methyltransferase</fullName>
    </submittedName>
</protein>
<dbReference type="Proteomes" id="UP000283683">
    <property type="component" value="Unassembled WGS sequence"/>
</dbReference>
<dbReference type="Proteomes" id="UP000286181">
    <property type="component" value="Unassembled WGS sequence"/>
</dbReference>
<keyword evidence="1" id="KW-0808">Transferase</keyword>
<accession>A0A3E4ECG0</accession>
<evidence type="ECO:0000313" key="4">
    <source>
        <dbReference type="Proteomes" id="UP000260642"/>
    </source>
</evidence>
<comment type="caution">
    <text evidence="1">The sequence shown here is derived from an EMBL/GenBank/DDBJ whole genome shotgun (WGS) entry which is preliminary data.</text>
</comment>
<keyword evidence="1" id="KW-0489">Methyltransferase</keyword>
<dbReference type="EMBL" id="QROF01000008">
    <property type="protein sequence ID" value="RHL03626.1"/>
    <property type="molecule type" value="Genomic_DNA"/>
</dbReference>
<dbReference type="PROSITE" id="PS00018">
    <property type="entry name" value="EF_HAND_1"/>
    <property type="match status" value="1"/>
</dbReference>
<dbReference type="AlphaFoldDB" id="A0A3E4ECG0"/>
<proteinExistence type="predicted"/>
<dbReference type="Proteomes" id="UP000260642">
    <property type="component" value="Unassembled WGS sequence"/>
</dbReference>
<reference evidence="4 5" key="1">
    <citation type="submission" date="2018-08" db="EMBL/GenBank/DDBJ databases">
        <title>A genome reference for cultivated species of the human gut microbiota.</title>
        <authorList>
            <person name="Zou Y."/>
            <person name="Xue W."/>
            <person name="Luo G."/>
        </authorList>
    </citation>
    <scope>NUCLEOTIDE SEQUENCE [LARGE SCALE GENOMIC DNA]</scope>
    <source>
        <strain evidence="2 5">AF06-19</strain>
        <strain evidence="3 6">AF39-14AC</strain>
        <strain evidence="1 4">TM10-3</strain>
    </source>
</reference>
<dbReference type="GO" id="GO:0032259">
    <property type="term" value="P:methylation"/>
    <property type="evidence" value="ECO:0007669"/>
    <property type="project" value="UniProtKB-KW"/>
</dbReference>
<dbReference type="GO" id="GO:0008168">
    <property type="term" value="F:methyltransferase activity"/>
    <property type="evidence" value="ECO:0007669"/>
    <property type="project" value="UniProtKB-KW"/>
</dbReference>
<evidence type="ECO:0000313" key="2">
    <source>
        <dbReference type="EMBL" id="RGW87573.1"/>
    </source>
</evidence>
<gene>
    <name evidence="3" type="ORF">DW038_09620</name>
    <name evidence="2" type="ORF">DWV45_06615</name>
    <name evidence="1" type="ORF">DXD95_06670</name>
</gene>
<name>A0A3E4ECG0_9FIRM</name>
<dbReference type="InterPro" id="IPR018247">
    <property type="entry name" value="EF_Hand_1_Ca_BS"/>
</dbReference>
<evidence type="ECO:0000313" key="3">
    <source>
        <dbReference type="EMBL" id="RHL03626.1"/>
    </source>
</evidence>
<evidence type="ECO:0000313" key="1">
    <source>
        <dbReference type="EMBL" id="RGI68440.1"/>
    </source>
</evidence>
<dbReference type="EMBL" id="QSAZ01000005">
    <property type="protein sequence ID" value="RGW87573.1"/>
    <property type="molecule type" value="Genomic_DNA"/>
</dbReference>